<dbReference type="EMBL" id="BDUD01000001">
    <property type="protein sequence ID" value="GBG17362.1"/>
    <property type="molecule type" value="Genomic_DNA"/>
</dbReference>
<evidence type="ECO:0000313" key="1">
    <source>
        <dbReference type="EMBL" id="GBG17362.1"/>
    </source>
</evidence>
<reference evidence="1 2" key="1">
    <citation type="submission" date="2017-06" db="EMBL/GenBank/DDBJ databases">
        <title>Genome sequencing of cyanobaciteial culture collection at National Institute for Environmental Studies (NIES).</title>
        <authorList>
            <person name="Hirose Y."/>
            <person name="Shimura Y."/>
            <person name="Fujisawa T."/>
            <person name="Nakamura Y."/>
            <person name="Kawachi M."/>
        </authorList>
    </citation>
    <scope>NUCLEOTIDE SEQUENCE [LARGE SCALE GENOMIC DNA]</scope>
    <source>
        <strain evidence="1 2">NIES-4072</strain>
    </source>
</reference>
<organism evidence="1 2">
    <name type="scientific">Nostoc commune NIES-4072</name>
    <dbReference type="NCBI Taxonomy" id="2005467"/>
    <lineage>
        <taxon>Bacteria</taxon>
        <taxon>Bacillati</taxon>
        <taxon>Cyanobacteriota</taxon>
        <taxon>Cyanophyceae</taxon>
        <taxon>Nostocales</taxon>
        <taxon>Nostocaceae</taxon>
        <taxon>Nostoc</taxon>
    </lineage>
</organism>
<dbReference type="AlphaFoldDB" id="A0A2R5FFN3"/>
<gene>
    <name evidence="1" type="ORF">NIES4072_10180</name>
</gene>
<keyword evidence="2" id="KW-1185">Reference proteome</keyword>
<proteinExistence type="predicted"/>
<name>A0A2R5FFN3_NOSCO</name>
<dbReference type="RefSeq" id="WP_109007575.1">
    <property type="nucleotide sequence ID" value="NZ_BDUD01000001.1"/>
</dbReference>
<evidence type="ECO:0000313" key="2">
    <source>
        <dbReference type="Proteomes" id="UP000245124"/>
    </source>
</evidence>
<accession>A0A2R5FFN3</accession>
<comment type="caution">
    <text evidence="1">The sequence shown here is derived from an EMBL/GenBank/DDBJ whole genome shotgun (WGS) entry which is preliminary data.</text>
</comment>
<sequence length="80" mass="8886">MQAKFILSCCHARKSALSAQSKEEDQLDTPEAFPLGVAVRGSVSEREGIAIQLRGHKILIERSPILKPTYMFCDTPFPII</sequence>
<protein>
    <submittedName>
        <fullName evidence="1">Uncharacterized protein</fullName>
    </submittedName>
</protein>
<dbReference type="Proteomes" id="UP000245124">
    <property type="component" value="Unassembled WGS sequence"/>
</dbReference>